<comment type="caution">
    <text evidence="4">The sequence shown here is derived from an EMBL/GenBank/DDBJ whole genome shotgun (WGS) entry which is preliminary data.</text>
</comment>
<sequence>MNKYLCLHLHFYQPPRENPWLGDIELQESAYPFHDWNERINNECYRPNGFSRILNAEGHVIDITNNYATTSFNFGPTLLSWLEEKDPDTYQKILEGDRLSLKNFNGHGSAIAQGYNHLIMPLANRRDKETQIIWGLKDFEKRFKRTAESLWLPETAVDIESLEIMADHGLKYVILAPRQARAIRSLHTNEAWKDVTGEQVDPLKPYLVRLPSGRSIAAFFYKGPISKAVAFEGLLHNGETFAHRLLQGFDHHREESQLLHIATDGETYGHHHRHGDMALSYALWYLQQGHHARITNYGEYLELHPPQDEAQIFESSSWSCEHGVQRWYRDCGCATGAHPAWNQEWRTPLRQGFDFLRDHTLASYEKFMHDRKVDPWAIRNDYIDIILNNGLGNVEAFLGQWFPEHRFADDEITKILKALEGQKYLLFSYTSCAWFFDDISGIETVQNLQYAFRAIELCESVFHLNLKEEFLKIIEQGESNIESFKNGKEVFERFAEKSQVDFFKIGVHFAVASLFKKFATANEIYNSKITLIDFKSWKSGKTHLVCGHARIRLRSTLERQQVVFAALHLGDHNISVGVKRFENADDYFSLVNEVRESFERGDFYGTVRVIDRLFPENIYSLADLVKDERLWVVDNIKEQALAETEESLDRLYEQQFPLMRYLANAHMDLPRVLLNVAEFIENRNLRQELTSDRLDIAKIRHWLQEAEMWHSKIDWDTLALDLEKRVLQLTKEFNANPSLSVLQSILALLELNEEFPFGMETGLVQNWFFAWTKKLSWPIEKTAELNALCESIGRRLKVHIHEKTTTQHLSH</sequence>
<dbReference type="Gene3D" id="3.20.110.20">
    <property type="match status" value="1"/>
</dbReference>
<dbReference type="InterPro" id="IPR021923">
    <property type="entry name" value="DUF3536"/>
</dbReference>
<dbReference type="CDD" id="cd10797">
    <property type="entry name" value="GH57N_APU_like_1"/>
    <property type="match status" value="1"/>
</dbReference>
<dbReference type="SUPFAM" id="SSF88713">
    <property type="entry name" value="Glycoside hydrolase/deacetylase"/>
    <property type="match status" value="1"/>
</dbReference>
<dbReference type="PANTHER" id="PTHR36306:SF3">
    <property type="entry name" value="GLYCOSIDE HYDROLASE FAMILY 57"/>
    <property type="match status" value="1"/>
</dbReference>
<gene>
    <name evidence="4" type="ORF">AZI86_13340</name>
</gene>
<accession>A0A150WJA9</accession>
<name>A0A150WJA9_BDEBC</name>
<dbReference type="InterPro" id="IPR004300">
    <property type="entry name" value="Glyco_hydro_57_N"/>
</dbReference>
<comment type="similarity">
    <text evidence="1">Belongs to the glycosyl hydrolase 57 family.</text>
</comment>
<evidence type="ECO:0000256" key="2">
    <source>
        <dbReference type="ARBA" id="ARBA00023277"/>
    </source>
</evidence>
<evidence type="ECO:0000259" key="3">
    <source>
        <dbReference type="Pfam" id="PF03065"/>
    </source>
</evidence>
<dbReference type="InterPro" id="IPR052046">
    <property type="entry name" value="GH57_Enzymes"/>
</dbReference>
<dbReference type="EMBL" id="LUKE01000003">
    <property type="protein sequence ID" value="KYG63802.1"/>
    <property type="molecule type" value="Genomic_DNA"/>
</dbReference>
<evidence type="ECO:0000256" key="1">
    <source>
        <dbReference type="ARBA" id="ARBA00006821"/>
    </source>
</evidence>
<protein>
    <recommendedName>
        <fullName evidence="3">Glycoside hydrolase family 57 N-terminal domain-containing protein</fullName>
    </recommendedName>
</protein>
<dbReference type="GO" id="GO:0003824">
    <property type="term" value="F:catalytic activity"/>
    <property type="evidence" value="ECO:0007669"/>
    <property type="project" value="InterPro"/>
</dbReference>
<dbReference type="GO" id="GO:0005975">
    <property type="term" value="P:carbohydrate metabolic process"/>
    <property type="evidence" value="ECO:0007669"/>
    <property type="project" value="InterPro"/>
</dbReference>
<proteinExistence type="inferred from homology"/>
<dbReference type="OrthoDB" id="9757977at2"/>
<organism evidence="4 5">
    <name type="scientific">Bdellovibrio bacteriovorus</name>
    <dbReference type="NCBI Taxonomy" id="959"/>
    <lineage>
        <taxon>Bacteria</taxon>
        <taxon>Pseudomonadati</taxon>
        <taxon>Bdellovibrionota</taxon>
        <taxon>Bdellovibrionia</taxon>
        <taxon>Bdellovibrionales</taxon>
        <taxon>Pseudobdellovibrionaceae</taxon>
        <taxon>Bdellovibrio</taxon>
    </lineage>
</organism>
<dbReference type="InterPro" id="IPR011330">
    <property type="entry name" value="Glyco_hydro/deAcase_b/a-brl"/>
</dbReference>
<evidence type="ECO:0000313" key="4">
    <source>
        <dbReference type="EMBL" id="KYG63802.1"/>
    </source>
</evidence>
<dbReference type="PANTHER" id="PTHR36306">
    <property type="entry name" value="ALPHA-AMYLASE-RELATED-RELATED"/>
    <property type="match status" value="1"/>
</dbReference>
<keyword evidence="2" id="KW-0119">Carbohydrate metabolism</keyword>
<dbReference type="Proteomes" id="UP000075320">
    <property type="component" value="Unassembled WGS sequence"/>
</dbReference>
<evidence type="ECO:0000313" key="5">
    <source>
        <dbReference type="Proteomes" id="UP000075320"/>
    </source>
</evidence>
<dbReference type="Pfam" id="PF03065">
    <property type="entry name" value="Glyco_hydro_57"/>
    <property type="match status" value="1"/>
</dbReference>
<dbReference type="Pfam" id="PF12055">
    <property type="entry name" value="DUF3536"/>
    <property type="match status" value="1"/>
</dbReference>
<keyword evidence="5" id="KW-1185">Reference proteome</keyword>
<feature type="domain" description="Glycoside hydrolase family 57 N-terminal" evidence="3">
    <location>
        <begin position="70"/>
        <end position="308"/>
    </location>
</feature>
<dbReference type="RefSeq" id="WP_061835696.1">
    <property type="nucleotide sequence ID" value="NZ_LUKE01000003.1"/>
</dbReference>
<dbReference type="AlphaFoldDB" id="A0A150WJA9"/>
<reference evidence="4 5" key="1">
    <citation type="submission" date="2016-03" db="EMBL/GenBank/DDBJ databases">
        <authorList>
            <person name="Ploux O."/>
        </authorList>
    </citation>
    <scope>NUCLEOTIDE SEQUENCE [LARGE SCALE GENOMIC DNA]</scope>
    <source>
        <strain evidence="4 5">R0</strain>
    </source>
</reference>